<name>A0ABD4Z657_9CREN</name>
<organism evidence="3 4">
    <name type="scientific">Ignisphaera cupida</name>
    <dbReference type="NCBI Taxonomy" id="3050454"/>
    <lineage>
        <taxon>Archaea</taxon>
        <taxon>Thermoproteota</taxon>
        <taxon>Thermoprotei</taxon>
        <taxon>Desulfurococcales</taxon>
        <taxon>Desulfurococcaceae</taxon>
        <taxon>Ignisphaera</taxon>
    </lineage>
</organism>
<dbReference type="InterPro" id="IPR013328">
    <property type="entry name" value="6PGD_dom2"/>
</dbReference>
<dbReference type="InterPro" id="IPR015815">
    <property type="entry name" value="HIBADH-related"/>
</dbReference>
<dbReference type="RefSeq" id="WP_285273782.1">
    <property type="nucleotide sequence ID" value="NZ_JASNVW010000003.1"/>
</dbReference>
<dbReference type="SUPFAM" id="SSF48179">
    <property type="entry name" value="6-phosphogluconate dehydrogenase C-terminal domain-like"/>
    <property type="match status" value="1"/>
</dbReference>
<evidence type="ECO:0000259" key="2">
    <source>
        <dbReference type="Pfam" id="PF03446"/>
    </source>
</evidence>
<dbReference type="Proteomes" id="UP001529235">
    <property type="component" value="Unassembled WGS sequence"/>
</dbReference>
<evidence type="ECO:0000313" key="4">
    <source>
        <dbReference type="Proteomes" id="UP001529235"/>
    </source>
</evidence>
<proteinExistence type="predicted"/>
<protein>
    <submittedName>
        <fullName evidence="3">NAD(P)-dependent oxidoreductase</fullName>
        <ecNumber evidence="3">1.1.-.-</ecNumber>
    </submittedName>
</protein>
<dbReference type="Gene3D" id="1.10.1040.10">
    <property type="entry name" value="N-(1-d-carboxylethyl)-l-norvaline Dehydrogenase, domain 2"/>
    <property type="match status" value="1"/>
</dbReference>
<gene>
    <name evidence="3" type="ORF">QPL79_05415</name>
</gene>
<comment type="caution">
    <text evidence="3">The sequence shown here is derived from an EMBL/GenBank/DDBJ whole genome shotgun (WGS) entry which is preliminary data.</text>
</comment>
<dbReference type="PANTHER" id="PTHR43580">
    <property type="entry name" value="OXIDOREDUCTASE GLYR1-RELATED"/>
    <property type="match status" value="1"/>
</dbReference>
<dbReference type="SUPFAM" id="SSF51735">
    <property type="entry name" value="NAD(P)-binding Rossmann-fold domains"/>
    <property type="match status" value="1"/>
</dbReference>
<keyword evidence="1 3" id="KW-0560">Oxidoreductase</keyword>
<dbReference type="InterPro" id="IPR008927">
    <property type="entry name" value="6-PGluconate_DH-like_C_sf"/>
</dbReference>
<dbReference type="EC" id="1.1.-.-" evidence="3"/>
<dbReference type="Pfam" id="PF03446">
    <property type="entry name" value="NAD_binding_2"/>
    <property type="match status" value="1"/>
</dbReference>
<dbReference type="PANTHER" id="PTHR43580:SF2">
    <property type="entry name" value="CYTOKINE-LIKE NUCLEAR FACTOR N-PAC"/>
    <property type="match status" value="1"/>
</dbReference>
<dbReference type="InterPro" id="IPR051265">
    <property type="entry name" value="HIBADH-related_NP60_sf"/>
</dbReference>
<accession>A0ABD4Z657</accession>
<dbReference type="Gene3D" id="3.40.50.720">
    <property type="entry name" value="NAD(P)-binding Rossmann-like Domain"/>
    <property type="match status" value="1"/>
</dbReference>
<evidence type="ECO:0000256" key="1">
    <source>
        <dbReference type="ARBA" id="ARBA00023002"/>
    </source>
</evidence>
<feature type="domain" description="6-phosphogluconate dehydrogenase NADP-binding" evidence="2">
    <location>
        <begin position="2"/>
        <end position="160"/>
    </location>
</feature>
<evidence type="ECO:0000313" key="3">
    <source>
        <dbReference type="EMBL" id="MDK6028796.1"/>
    </source>
</evidence>
<reference evidence="3 4" key="1">
    <citation type="submission" date="2023-05" db="EMBL/GenBank/DDBJ databases">
        <title>A new hyperthermophilic archaea 'Ignisphaera cupida' sp. nov. and description of the family 'Ignisphaeraceae' fam. nov.</title>
        <authorList>
            <person name="Podosokorskaya O.A."/>
            <person name="Elcheninov A.G."/>
            <person name="Klukina A."/>
            <person name="Merkel A.Y."/>
        </authorList>
    </citation>
    <scope>NUCLEOTIDE SEQUENCE [LARGE SCALE GENOMIC DNA]</scope>
    <source>
        <strain evidence="3 4">4213-co</strain>
    </source>
</reference>
<dbReference type="AlphaFoldDB" id="A0ABD4Z657"/>
<dbReference type="GO" id="GO:0016491">
    <property type="term" value="F:oxidoreductase activity"/>
    <property type="evidence" value="ECO:0007669"/>
    <property type="project" value="UniProtKB-KW"/>
</dbReference>
<dbReference type="InterPro" id="IPR036291">
    <property type="entry name" value="NAD(P)-bd_dom_sf"/>
</dbReference>
<dbReference type="PIRSF" id="PIRSF000103">
    <property type="entry name" value="HIBADH"/>
    <property type="match status" value="1"/>
</dbReference>
<dbReference type="EMBL" id="JASNVW010000003">
    <property type="protein sequence ID" value="MDK6028796.1"/>
    <property type="molecule type" value="Genomic_DNA"/>
</dbReference>
<dbReference type="InterPro" id="IPR006115">
    <property type="entry name" value="6PGDH_NADP-bd"/>
</dbReference>
<keyword evidence="4" id="KW-1185">Reference proteome</keyword>
<sequence length="293" mass="32444">MKIGVVGTGIMGSNLAKCLSSKGISVGVYSRRYENALEIASEVGGKAYENARKLVEDSDAVVIFVTDDKAVLDVINNIVSGGKLDKGLVLNASTVTPTTSIVAMNILRSAGLNYLESPVYGSGDEARECKLFSMVGGDKDIFEKNKKFIEVYSQKVMYVGEVPKAMALKLALNHIGLAIPGILAEVFALLTAWDVDLQIFREASKNLWFGQVVERYWRRVFEETPPRFKTWMAGKDYWCIASALKEKRIPSTIAEALSTLYMMASTTEYRDKDYPQIAKYFIELAKKAKTEGK</sequence>